<gene>
    <name evidence="1" type="ORF">K488DRAFT_39836</name>
</gene>
<protein>
    <submittedName>
        <fullName evidence="1">AAA domain-containing protein</fullName>
    </submittedName>
</protein>
<name>A0ACB8QZL7_9AGAM</name>
<evidence type="ECO:0000313" key="1">
    <source>
        <dbReference type="EMBL" id="KAI0036975.1"/>
    </source>
</evidence>
<dbReference type="Proteomes" id="UP000814128">
    <property type="component" value="Unassembled WGS sequence"/>
</dbReference>
<accession>A0ACB8QZL7</accession>
<evidence type="ECO:0000313" key="2">
    <source>
        <dbReference type="Proteomes" id="UP000814128"/>
    </source>
</evidence>
<organism evidence="1 2">
    <name type="scientific">Vararia minispora EC-137</name>
    <dbReference type="NCBI Taxonomy" id="1314806"/>
    <lineage>
        <taxon>Eukaryota</taxon>
        <taxon>Fungi</taxon>
        <taxon>Dikarya</taxon>
        <taxon>Basidiomycota</taxon>
        <taxon>Agaricomycotina</taxon>
        <taxon>Agaricomycetes</taxon>
        <taxon>Russulales</taxon>
        <taxon>Lachnocladiaceae</taxon>
        <taxon>Vararia</taxon>
    </lineage>
</organism>
<dbReference type="EMBL" id="MU273466">
    <property type="protein sequence ID" value="KAI0036975.1"/>
    <property type="molecule type" value="Genomic_DNA"/>
</dbReference>
<sequence>MSAPRRLRRVREELAPPPQSIGTLRLGAISFDVPAAATPARLPRVRPLDIADPGVQEDLHWMLQKYVLGQDVFLLGQPGPYARRLAMTFCSMINAEYEHVALHRDVGETELKQGREIRDGGQLLYVDSAAVRAVKHGRILILEGIEKAERGIMPLLNNLLENRELNLDDGTHILHPHRHALLPPDAAGSTNSKDAKRTIFVPAHPRFRVIAIAAPVPPNTGYPLDPPFRSRFQARAIDPVVALVALARAQAPPSSIGRELGAPESSLEKALRALVLATQYATESSHVLDSVAPSALPAFPQTTLARLSVLLRLFPPPPSGLSLSPPQLARLVLTLHPRLLVAPFAAWALLSERAEAAGLGPLGNPGSTDEVPPEEIGLVGYVVRSIERVDERRARVTFAAARGSVAHIVPAGSAPLLPFPPTAATFGQDFIPSPRFLGLLTSLLQAHALQYDALYVPPPTAGSASCSTSTLARAFGGVLGYEREGVYLWKEMGGREVFMRRVVGEGGGTRWEPSAVTDGAWKGRLVHLDGLDVLGLTAGALARLTQDREVELWEAQRVVAAMDADEVGPHASDGLSTVHPSFRLLATASGAQPLRDWLTDEHANMFFCVPALPMPRTEERAVMQAAGCPAGILEPLLAFAEKYRATLTADSSLRNRRLGTRALVRVARRLALNDGAGEGVFELLSRALLTEFLPALERATLEELMRDCGFTPTLPAFHPAPLVTPSGLLFLAPSNIHGQGKETLIPAFDAVRDPAGAASFVPHMDHFFDNSVQTAALRALGTDLELLGEHLVLLGNQGVGKNKLVDRLCQLLGRPREYVQLHRDSTVQQLLLTTTLERGVLRNEDSPLLRAVKFGRVLVVDEADKAPEHVVAVFRSLAGQGEISLPDGRRVRRTSEREGDVVIRDGFRLVLLANRPGYPFLGNHFLQVLGDNFSLHAIANPDLDSELRLLAQLAPLLPDETLRRLVGAFQDLRRAHADGALAYPYSLRELIAVVRHMREFASDSPEDALRNVFDFDVWRPGEMDKLAEILQLHGLGMQRAGTEQENRKKVLDVAFEPKKTDLDRPKFGKEDPDNAPHTGGNTWAGGSGGRDTAGLGGRGGYMRLYKGHDINQVSDKLKQDVPDAVRDQAREMARRELARRLEELDMSAGDARGYGDLLSAVQAHIAQLHDLLENLAAKEEERVWVKRQTDGELDDTRLTEGLTGEATVYKRRGMAKPELGRPQLKPKRIRFLFDVSGSMYRFQYDGRLQRGLETAVMLMESFNRLTRKEKYAWDIYGHSGDSPEIPIIRLGESVAEVSTRWKAVKKMDMITQYTFAGDHTVDALGKAAVEVAKFDGDDYFVIAITDANFARYGITAEDLRRAMNRHPKVKVALICIGEGAESAWVPQQFPGRAFRVEHTADIPKALRGILSSMMEK</sequence>
<keyword evidence="2" id="KW-1185">Reference proteome</keyword>
<reference evidence="1" key="1">
    <citation type="submission" date="2021-02" db="EMBL/GenBank/DDBJ databases">
        <authorList>
            <consortium name="DOE Joint Genome Institute"/>
            <person name="Ahrendt S."/>
            <person name="Looney B.P."/>
            <person name="Miyauchi S."/>
            <person name="Morin E."/>
            <person name="Drula E."/>
            <person name="Courty P.E."/>
            <person name="Chicoki N."/>
            <person name="Fauchery L."/>
            <person name="Kohler A."/>
            <person name="Kuo A."/>
            <person name="Labutti K."/>
            <person name="Pangilinan J."/>
            <person name="Lipzen A."/>
            <person name="Riley R."/>
            <person name="Andreopoulos W."/>
            <person name="He G."/>
            <person name="Johnson J."/>
            <person name="Barry K.W."/>
            <person name="Grigoriev I.V."/>
            <person name="Nagy L."/>
            <person name="Hibbett D."/>
            <person name="Henrissat B."/>
            <person name="Matheny P.B."/>
            <person name="Labbe J."/>
            <person name="Martin F."/>
        </authorList>
    </citation>
    <scope>NUCLEOTIDE SEQUENCE</scope>
    <source>
        <strain evidence="1">EC-137</strain>
    </source>
</reference>
<comment type="caution">
    <text evidence="1">The sequence shown here is derived from an EMBL/GenBank/DDBJ whole genome shotgun (WGS) entry which is preliminary data.</text>
</comment>
<reference evidence="1" key="2">
    <citation type="journal article" date="2022" name="New Phytol.">
        <title>Evolutionary transition to the ectomycorrhizal habit in the genomes of a hyperdiverse lineage of mushroom-forming fungi.</title>
        <authorList>
            <person name="Looney B."/>
            <person name="Miyauchi S."/>
            <person name="Morin E."/>
            <person name="Drula E."/>
            <person name="Courty P.E."/>
            <person name="Kohler A."/>
            <person name="Kuo A."/>
            <person name="LaButti K."/>
            <person name="Pangilinan J."/>
            <person name="Lipzen A."/>
            <person name="Riley R."/>
            <person name="Andreopoulos W."/>
            <person name="He G."/>
            <person name="Johnson J."/>
            <person name="Nolan M."/>
            <person name="Tritt A."/>
            <person name="Barry K.W."/>
            <person name="Grigoriev I.V."/>
            <person name="Nagy L.G."/>
            <person name="Hibbett D."/>
            <person name="Henrissat B."/>
            <person name="Matheny P.B."/>
            <person name="Labbe J."/>
            <person name="Martin F.M."/>
        </authorList>
    </citation>
    <scope>NUCLEOTIDE SEQUENCE</scope>
    <source>
        <strain evidence="1">EC-137</strain>
    </source>
</reference>
<proteinExistence type="predicted"/>